<keyword evidence="3" id="KW-1185">Reference proteome</keyword>
<dbReference type="AlphaFoldDB" id="A0A7L6N3C1"/>
<evidence type="ECO:0000313" key="3">
    <source>
        <dbReference type="Proteomes" id="UP000512167"/>
    </source>
</evidence>
<proteinExistence type="predicted"/>
<dbReference type="KEGG" id="tbk:HF295_03870"/>
<feature type="transmembrane region" description="Helical" evidence="1">
    <location>
        <begin position="12"/>
        <end position="31"/>
    </location>
</feature>
<evidence type="ECO:0000313" key="2">
    <source>
        <dbReference type="EMBL" id="QLY40041.1"/>
    </source>
</evidence>
<accession>A0A7L6N3C1</accession>
<sequence length="157" mass="18851">MSPYSLNIYLEISILVIILLALIGVASVFIVRHLRTEYKKVYKVQSKFDIELRKLINIMHNFLEIDSLEKYHKLVIKKLSHDEKSQILDIIESAYQDINLELEENAYIIETYQRLQEVRRDRDSKVIIYNDKLSLFPFNLYAKILKFQKFYLYTPKE</sequence>
<name>A0A7L6N3C1_9MOLU</name>
<keyword evidence="1" id="KW-0812">Transmembrane</keyword>
<reference evidence="2 3" key="1">
    <citation type="submission" date="2020-04" db="EMBL/GenBank/DDBJ databases">
        <authorList>
            <person name="Zheng R.K."/>
            <person name="Sun C.M."/>
        </authorList>
    </citation>
    <scope>NUCLEOTIDE SEQUENCE [LARGE SCALE GENOMIC DNA]</scope>
    <source>
        <strain evidence="3">zrk29</strain>
    </source>
</reference>
<evidence type="ECO:0000256" key="1">
    <source>
        <dbReference type="SAM" id="Phobius"/>
    </source>
</evidence>
<dbReference type="SUPFAM" id="SSF140478">
    <property type="entry name" value="LemA-like"/>
    <property type="match status" value="1"/>
</dbReference>
<organism evidence="2 3">
    <name type="scientific">Hujiaoplasma nucleasis</name>
    <dbReference type="NCBI Taxonomy" id="2725268"/>
    <lineage>
        <taxon>Bacteria</taxon>
        <taxon>Bacillati</taxon>
        <taxon>Mycoplasmatota</taxon>
        <taxon>Mollicutes</taxon>
        <taxon>Candidatus Izemoplasmatales</taxon>
        <taxon>Hujiaoplasmataceae</taxon>
        <taxon>Hujiaoplasma</taxon>
    </lineage>
</organism>
<dbReference type="Proteomes" id="UP000512167">
    <property type="component" value="Chromosome"/>
</dbReference>
<evidence type="ECO:0008006" key="4">
    <source>
        <dbReference type="Google" id="ProtNLM"/>
    </source>
</evidence>
<dbReference type="RefSeq" id="WP_312032537.1">
    <property type="nucleotide sequence ID" value="NZ_CP051151.1"/>
</dbReference>
<gene>
    <name evidence="2" type="ORF">HF295_03870</name>
</gene>
<keyword evidence="1" id="KW-0472">Membrane</keyword>
<protein>
    <recommendedName>
        <fullName evidence="4">LemA family protein</fullName>
    </recommendedName>
</protein>
<dbReference type="EMBL" id="CP051151">
    <property type="protein sequence ID" value="QLY40041.1"/>
    <property type="molecule type" value="Genomic_DNA"/>
</dbReference>
<keyword evidence="1" id="KW-1133">Transmembrane helix</keyword>
<dbReference type="InterPro" id="IPR023353">
    <property type="entry name" value="LemA-like_dom_sf"/>
</dbReference>